<gene>
    <name evidence="5" type="ORF">MERR_LOCUS47238</name>
</gene>
<dbReference type="GO" id="GO:0008233">
    <property type="term" value="F:peptidase activity"/>
    <property type="evidence" value="ECO:0007669"/>
    <property type="project" value="UniProtKB-KW"/>
</dbReference>
<dbReference type="InterPro" id="IPR032861">
    <property type="entry name" value="TAXi_N"/>
</dbReference>
<feature type="domain" description="Peptidase A1" evidence="4">
    <location>
        <begin position="23"/>
        <end position="242"/>
    </location>
</feature>
<protein>
    <recommendedName>
        <fullName evidence="4">Peptidase A1 domain-containing protein</fullName>
    </recommendedName>
</protein>
<evidence type="ECO:0000313" key="6">
    <source>
        <dbReference type="Proteomes" id="UP000467841"/>
    </source>
</evidence>
<keyword evidence="2" id="KW-0645">Protease</keyword>
<evidence type="ECO:0000256" key="1">
    <source>
        <dbReference type="ARBA" id="ARBA00007447"/>
    </source>
</evidence>
<comment type="caution">
    <text evidence="5">The sequence shown here is derived from an EMBL/GenBank/DDBJ whole genome shotgun (WGS) entry which is preliminary data.</text>
</comment>
<name>A0A6D2LIE7_9BRAS</name>
<accession>A0A6D2LIE7</accession>
<dbReference type="GO" id="GO:0006508">
    <property type="term" value="P:proteolysis"/>
    <property type="evidence" value="ECO:0007669"/>
    <property type="project" value="UniProtKB-KW"/>
</dbReference>
<dbReference type="AlphaFoldDB" id="A0A6D2LIE7"/>
<reference evidence="5" key="1">
    <citation type="submission" date="2020-01" db="EMBL/GenBank/DDBJ databases">
        <authorList>
            <person name="Mishra B."/>
        </authorList>
    </citation>
    <scope>NUCLEOTIDE SEQUENCE [LARGE SCALE GENOMIC DNA]</scope>
</reference>
<sequence length="242" mass="26454">MFSFGGNTKQIIHLSLEHFPPAALVRMLVGDPPVRRWLHIDTGSDLTWILPPYGYEPQRSSTFSYRSCDGLLKSTYVTPSKTRGQCTYRQELEDKVVYEGTLGTETFAFETGDGESGILKNVVYGFGKTVGGRRVGSGTLGLNLGVLSITKSFGLKFSICLGNFNYIRREKHFLALGDDAIFGGWEVPLDTKDAAYRISLTSIIIEGENLGLENVLSKTKSIIDTGTSTISFGARSISGCRG</sequence>
<dbReference type="EMBL" id="CACVBM020001806">
    <property type="protein sequence ID" value="CAA7060002.1"/>
    <property type="molecule type" value="Genomic_DNA"/>
</dbReference>
<keyword evidence="3" id="KW-0378">Hydrolase</keyword>
<dbReference type="InterPro" id="IPR051708">
    <property type="entry name" value="Plant_Aspart_Prot_A1"/>
</dbReference>
<evidence type="ECO:0000256" key="3">
    <source>
        <dbReference type="ARBA" id="ARBA00022801"/>
    </source>
</evidence>
<dbReference type="GO" id="GO:0005576">
    <property type="term" value="C:extracellular region"/>
    <property type="evidence" value="ECO:0007669"/>
    <property type="project" value="TreeGrafter"/>
</dbReference>
<evidence type="ECO:0000256" key="2">
    <source>
        <dbReference type="ARBA" id="ARBA00022670"/>
    </source>
</evidence>
<dbReference type="PROSITE" id="PS51767">
    <property type="entry name" value="PEPTIDASE_A1"/>
    <property type="match status" value="1"/>
</dbReference>
<evidence type="ECO:0000313" key="5">
    <source>
        <dbReference type="EMBL" id="CAA7060002.1"/>
    </source>
</evidence>
<dbReference type="PANTHER" id="PTHR47967:SF13">
    <property type="entry name" value="ASPARTYL PROTEASE UND-RELATED"/>
    <property type="match status" value="1"/>
</dbReference>
<keyword evidence="6" id="KW-1185">Reference proteome</keyword>
<organism evidence="5 6">
    <name type="scientific">Microthlaspi erraticum</name>
    <dbReference type="NCBI Taxonomy" id="1685480"/>
    <lineage>
        <taxon>Eukaryota</taxon>
        <taxon>Viridiplantae</taxon>
        <taxon>Streptophyta</taxon>
        <taxon>Embryophyta</taxon>
        <taxon>Tracheophyta</taxon>
        <taxon>Spermatophyta</taxon>
        <taxon>Magnoliopsida</taxon>
        <taxon>eudicotyledons</taxon>
        <taxon>Gunneridae</taxon>
        <taxon>Pentapetalae</taxon>
        <taxon>rosids</taxon>
        <taxon>malvids</taxon>
        <taxon>Brassicales</taxon>
        <taxon>Brassicaceae</taxon>
        <taxon>Coluteocarpeae</taxon>
        <taxon>Microthlaspi</taxon>
    </lineage>
</organism>
<dbReference type="InterPro" id="IPR033121">
    <property type="entry name" value="PEPTIDASE_A1"/>
</dbReference>
<comment type="similarity">
    <text evidence="1">Belongs to the peptidase A1 family.</text>
</comment>
<dbReference type="OrthoDB" id="1072226at2759"/>
<evidence type="ECO:0000259" key="4">
    <source>
        <dbReference type="PROSITE" id="PS51767"/>
    </source>
</evidence>
<dbReference type="SUPFAM" id="SSF50630">
    <property type="entry name" value="Acid proteases"/>
    <property type="match status" value="1"/>
</dbReference>
<dbReference type="PANTHER" id="PTHR47967">
    <property type="entry name" value="OS07G0603500 PROTEIN-RELATED"/>
    <property type="match status" value="1"/>
</dbReference>
<dbReference type="Pfam" id="PF14543">
    <property type="entry name" value="TAXi_N"/>
    <property type="match status" value="1"/>
</dbReference>
<dbReference type="Gene3D" id="2.40.70.10">
    <property type="entry name" value="Acid Proteases"/>
    <property type="match status" value="1"/>
</dbReference>
<dbReference type="InterPro" id="IPR021109">
    <property type="entry name" value="Peptidase_aspartic_dom_sf"/>
</dbReference>
<proteinExistence type="inferred from homology"/>
<dbReference type="Proteomes" id="UP000467841">
    <property type="component" value="Unassembled WGS sequence"/>
</dbReference>